<protein>
    <submittedName>
        <fullName evidence="1">Uncharacterized protein</fullName>
    </submittedName>
</protein>
<accession>A0ACB7GF51</accession>
<evidence type="ECO:0000313" key="1">
    <source>
        <dbReference type="EMBL" id="KAG8638700.1"/>
    </source>
</evidence>
<name>A0ACB7GF51_MANES</name>
<comment type="caution">
    <text evidence="1">The sequence shown here is derived from an EMBL/GenBank/DDBJ whole genome shotgun (WGS) entry which is preliminary data.</text>
</comment>
<proteinExistence type="predicted"/>
<gene>
    <name evidence="1" type="ORF">MANES_14G052901v8</name>
</gene>
<organism evidence="1 2">
    <name type="scientific">Manihot esculenta</name>
    <name type="common">Cassava</name>
    <name type="synonym">Jatropha manihot</name>
    <dbReference type="NCBI Taxonomy" id="3983"/>
    <lineage>
        <taxon>Eukaryota</taxon>
        <taxon>Viridiplantae</taxon>
        <taxon>Streptophyta</taxon>
        <taxon>Embryophyta</taxon>
        <taxon>Tracheophyta</taxon>
        <taxon>Spermatophyta</taxon>
        <taxon>Magnoliopsida</taxon>
        <taxon>eudicotyledons</taxon>
        <taxon>Gunneridae</taxon>
        <taxon>Pentapetalae</taxon>
        <taxon>rosids</taxon>
        <taxon>fabids</taxon>
        <taxon>Malpighiales</taxon>
        <taxon>Euphorbiaceae</taxon>
        <taxon>Crotonoideae</taxon>
        <taxon>Manihoteae</taxon>
        <taxon>Manihot</taxon>
    </lineage>
</organism>
<dbReference type="EMBL" id="CM004400">
    <property type="protein sequence ID" value="KAG8638700.1"/>
    <property type="molecule type" value="Genomic_DNA"/>
</dbReference>
<reference evidence="2" key="1">
    <citation type="journal article" date="2016" name="Nat. Biotechnol.">
        <title>Sequencing wild and cultivated cassava and related species reveals extensive interspecific hybridization and genetic diversity.</title>
        <authorList>
            <person name="Bredeson J.V."/>
            <person name="Lyons J.B."/>
            <person name="Prochnik S.E."/>
            <person name="Wu G.A."/>
            <person name="Ha C.M."/>
            <person name="Edsinger-Gonzales E."/>
            <person name="Grimwood J."/>
            <person name="Schmutz J."/>
            <person name="Rabbi I.Y."/>
            <person name="Egesi C."/>
            <person name="Nauluvula P."/>
            <person name="Lebot V."/>
            <person name="Ndunguru J."/>
            <person name="Mkamilo G."/>
            <person name="Bart R.S."/>
            <person name="Setter T.L."/>
            <person name="Gleadow R.M."/>
            <person name="Kulakow P."/>
            <person name="Ferguson M.E."/>
            <person name="Rounsley S."/>
            <person name="Rokhsar D.S."/>
        </authorList>
    </citation>
    <scope>NUCLEOTIDE SEQUENCE [LARGE SCALE GENOMIC DNA]</scope>
    <source>
        <strain evidence="2">cv. AM560-2</strain>
    </source>
</reference>
<sequence>MLNFSNTHSIYTHTHLSVSERSESEREIEMENAREALVACSDRSMGTGIAIWDIRTGDRLLHIPTCASPPHGLLCLGNQFLVASQVNKHGSVGGGAIFTWPFNKPQSPLRSYPIEAIGPISCTKDGVYLAGGAPSGNVYIWEVANGRLLKTWRAHHKSLKCMTFSNDDSLLISGSDDGMICVWSMVSVLDMENLESSPSLFHYLEHRSSVSGLLTTSSANSTLISSSLDGTCKAWDLVSGRLIQTQEHPLGINAIILHPAEKFLFGGSTDGRIFVSVLNIGLVDDPFVVGEDHLVVLEGHKGSITALAFSTLGLISASEDGTVCLWDAISWVTVRRFNYQKAGAVTNLVVIPHPSLLPSTNHQRGPYQIRVSLLDKCPQPESNSSKGAVVLLRACSPLKDSQTSSEFRINSLDHQIFEMEEEHTPAALQMKLETSVDHRMCATRMTKHVMEMNKHLQSRLLDLMQNRLLWSAEDDSPTARKSKKLKIESPSHQGEKLLQSSN</sequence>
<dbReference type="Proteomes" id="UP000091857">
    <property type="component" value="Chromosome 14"/>
</dbReference>
<evidence type="ECO:0000313" key="2">
    <source>
        <dbReference type="Proteomes" id="UP000091857"/>
    </source>
</evidence>
<keyword evidence="2" id="KW-1185">Reference proteome</keyword>